<organism evidence="5 6">
    <name type="scientific">Parasphingorhabdus flavimaris</name>
    <dbReference type="NCBI Taxonomy" id="266812"/>
    <lineage>
        <taxon>Bacteria</taxon>
        <taxon>Pseudomonadati</taxon>
        <taxon>Pseudomonadota</taxon>
        <taxon>Alphaproteobacteria</taxon>
        <taxon>Sphingomonadales</taxon>
        <taxon>Sphingomonadaceae</taxon>
        <taxon>Parasphingorhabdus</taxon>
    </lineage>
</organism>
<accession>A0ABX2MZ55</accession>
<feature type="transmembrane region" description="Helical" evidence="3">
    <location>
        <begin position="62"/>
        <end position="84"/>
    </location>
</feature>
<dbReference type="InterPro" id="IPR000160">
    <property type="entry name" value="GGDEF_dom"/>
</dbReference>
<evidence type="ECO:0000256" key="1">
    <source>
        <dbReference type="ARBA" id="ARBA00012528"/>
    </source>
</evidence>
<feature type="transmembrane region" description="Helical" evidence="3">
    <location>
        <begin position="152"/>
        <end position="169"/>
    </location>
</feature>
<dbReference type="InterPro" id="IPR050469">
    <property type="entry name" value="Diguanylate_Cyclase"/>
</dbReference>
<keyword evidence="3" id="KW-0472">Membrane</keyword>
<comment type="caution">
    <text evidence="5">The sequence shown here is derived from an EMBL/GenBank/DDBJ whole genome shotgun (WGS) entry which is preliminary data.</text>
</comment>
<keyword evidence="3" id="KW-0812">Transmembrane</keyword>
<evidence type="ECO:0000256" key="2">
    <source>
        <dbReference type="ARBA" id="ARBA00034247"/>
    </source>
</evidence>
<evidence type="ECO:0000313" key="6">
    <source>
        <dbReference type="Proteomes" id="UP000652427"/>
    </source>
</evidence>
<feature type="transmembrane region" description="Helical" evidence="3">
    <location>
        <begin position="32"/>
        <end position="56"/>
    </location>
</feature>
<dbReference type="RefSeq" id="WP_176278251.1">
    <property type="nucleotide sequence ID" value="NZ_JABWMH010000001.1"/>
</dbReference>
<dbReference type="Gene3D" id="3.30.70.270">
    <property type="match status" value="1"/>
</dbReference>
<evidence type="ECO:0000256" key="3">
    <source>
        <dbReference type="SAM" id="Phobius"/>
    </source>
</evidence>
<reference evidence="5 6" key="1">
    <citation type="submission" date="2020-06" db="EMBL/GenBank/DDBJ databases">
        <authorList>
            <person name="Kim S.-J."/>
            <person name="Park S.-J."/>
        </authorList>
    </citation>
    <scope>NUCLEOTIDE SEQUENCE [LARGE SCALE GENOMIC DNA]</scope>
    <source>
        <strain evidence="5 6">SW-151</strain>
    </source>
</reference>
<dbReference type="EC" id="2.7.7.65" evidence="1"/>
<feature type="domain" description="GGDEF" evidence="4">
    <location>
        <begin position="258"/>
        <end position="397"/>
    </location>
</feature>
<sequence>MTAPAEFGAHATPVNSDEIDPGKIQRILLRRVLSAGISAQVPMLFGAALMGFAVNGLGTEKLMWTLIAVQFVLQSITAMVSANLRRKLDANQPDRFLFRIFVGLEALSGAVWGLMMLPVAKALGNGLGPLFVCITLIVTITIVALMPAAVRILSIAAVTGFFATLFPQTLYFYDILGPLPMVATLVLPPTLFWMTDVHSKQVRAALVNELQNERLALFLEESLQHAQYLARHDSLTGLLNRRAFQAKLVELRQERPEAAISIILIDLDHFKSINDKFGHEAGDAVLVSTADIINSVTRPDDFSARCDEATARWGGEEFIIALAGCRIEAAASVSERLRARIAAQADPHWPDGLGVTGSFGVAIWDHQDDLAAGIAKADKAMYRAKISGRNQVELALP</sequence>
<dbReference type="Proteomes" id="UP000652427">
    <property type="component" value="Unassembled WGS sequence"/>
</dbReference>
<dbReference type="CDD" id="cd01949">
    <property type="entry name" value="GGDEF"/>
    <property type="match status" value="1"/>
</dbReference>
<comment type="catalytic activity">
    <reaction evidence="2">
        <text>2 GTP = 3',3'-c-di-GMP + 2 diphosphate</text>
        <dbReference type="Rhea" id="RHEA:24898"/>
        <dbReference type="ChEBI" id="CHEBI:33019"/>
        <dbReference type="ChEBI" id="CHEBI:37565"/>
        <dbReference type="ChEBI" id="CHEBI:58805"/>
        <dbReference type="EC" id="2.7.7.65"/>
    </reaction>
</comment>
<dbReference type="PANTHER" id="PTHR45138:SF9">
    <property type="entry name" value="DIGUANYLATE CYCLASE DGCM-RELATED"/>
    <property type="match status" value="1"/>
</dbReference>
<dbReference type="Pfam" id="PF00990">
    <property type="entry name" value="GGDEF"/>
    <property type="match status" value="1"/>
</dbReference>
<keyword evidence="6" id="KW-1185">Reference proteome</keyword>
<dbReference type="InterPro" id="IPR029787">
    <property type="entry name" value="Nucleotide_cyclase"/>
</dbReference>
<name>A0ABX2MZ55_9SPHN</name>
<dbReference type="PANTHER" id="PTHR45138">
    <property type="entry name" value="REGULATORY COMPONENTS OF SENSORY TRANSDUCTION SYSTEM"/>
    <property type="match status" value="1"/>
</dbReference>
<dbReference type="NCBIfam" id="TIGR00254">
    <property type="entry name" value="GGDEF"/>
    <property type="match status" value="1"/>
</dbReference>
<protein>
    <recommendedName>
        <fullName evidence="1">diguanylate cyclase</fullName>
        <ecNumber evidence="1">2.7.7.65</ecNumber>
    </recommendedName>
</protein>
<evidence type="ECO:0000259" key="4">
    <source>
        <dbReference type="PROSITE" id="PS50887"/>
    </source>
</evidence>
<dbReference type="EMBL" id="JABWMH010000001">
    <property type="protein sequence ID" value="NVD26724.1"/>
    <property type="molecule type" value="Genomic_DNA"/>
</dbReference>
<feature type="transmembrane region" description="Helical" evidence="3">
    <location>
        <begin position="96"/>
        <end position="115"/>
    </location>
</feature>
<dbReference type="SUPFAM" id="SSF55073">
    <property type="entry name" value="Nucleotide cyclase"/>
    <property type="match status" value="1"/>
</dbReference>
<dbReference type="SMART" id="SM00267">
    <property type="entry name" value="GGDEF"/>
    <property type="match status" value="1"/>
</dbReference>
<feature type="transmembrane region" description="Helical" evidence="3">
    <location>
        <begin position="127"/>
        <end position="145"/>
    </location>
</feature>
<dbReference type="PROSITE" id="PS50887">
    <property type="entry name" value="GGDEF"/>
    <property type="match status" value="1"/>
</dbReference>
<proteinExistence type="predicted"/>
<evidence type="ECO:0000313" key="5">
    <source>
        <dbReference type="EMBL" id="NVD26724.1"/>
    </source>
</evidence>
<gene>
    <name evidence="5" type="ORF">HUO14_02245</name>
</gene>
<keyword evidence="3" id="KW-1133">Transmembrane helix</keyword>
<dbReference type="InterPro" id="IPR043128">
    <property type="entry name" value="Rev_trsase/Diguanyl_cyclase"/>
</dbReference>